<proteinExistence type="predicted"/>
<feature type="region of interest" description="Disordered" evidence="1">
    <location>
        <begin position="268"/>
        <end position="299"/>
    </location>
</feature>
<gene>
    <name evidence="2" type="ORF">ABK905_03185</name>
</gene>
<feature type="compositionally biased region" description="Basic and acidic residues" evidence="1">
    <location>
        <begin position="279"/>
        <end position="292"/>
    </location>
</feature>
<dbReference type="EMBL" id="CP157947">
    <property type="protein sequence ID" value="XBS70285.1"/>
    <property type="molecule type" value="Genomic_DNA"/>
</dbReference>
<evidence type="ECO:0000256" key="1">
    <source>
        <dbReference type="SAM" id="MobiDB-lite"/>
    </source>
</evidence>
<sequence length="299" mass="32164">MEILTTTPLTGQYSSYDDGKRAVDIKHIIAETGQRPPSAFIPTEEKPSAEADPAAEQTHSEDDSSVRGSAGTKKKRPGLDGDVGHDASGILYRDEATASRLEHWTLNPGSRHGSVIRGAGRDVSDAHLQMPGKRPNKSVAVLEPQPAQKVKDIEHRPADASGVAEDDNHRQGEFIPAGAGVNSRPAGDFLPVHAKLPEPPPAEAKRPAPQFIDVKNLSGGSLRYTFNKGNAASTDAMTVNQVQISFQNATVLTPSNRVTQENLLANQGEARGYVVNPASDRDQQQRQRHNQDGEPGEDQ</sequence>
<name>A0AAU7QBD7_9GAMM</name>
<protein>
    <submittedName>
        <fullName evidence="2">Uncharacterized protein</fullName>
    </submittedName>
</protein>
<feature type="region of interest" description="Disordered" evidence="1">
    <location>
        <begin position="29"/>
        <end position="86"/>
    </location>
</feature>
<organism evidence="2">
    <name type="scientific">Acerihabitans sp. KWT182</name>
    <dbReference type="NCBI Taxonomy" id="3157919"/>
    <lineage>
        <taxon>Bacteria</taxon>
        <taxon>Pseudomonadati</taxon>
        <taxon>Pseudomonadota</taxon>
        <taxon>Gammaproteobacteria</taxon>
        <taxon>Enterobacterales</taxon>
        <taxon>Pectobacteriaceae</taxon>
        <taxon>Acerihabitans</taxon>
    </lineage>
</organism>
<evidence type="ECO:0000313" key="2">
    <source>
        <dbReference type="EMBL" id="XBS70285.1"/>
    </source>
</evidence>
<dbReference type="AlphaFoldDB" id="A0AAU7QBD7"/>
<accession>A0AAU7QBD7</accession>
<reference evidence="2" key="1">
    <citation type="submission" date="2024-06" db="EMBL/GenBank/DDBJ databases">
        <authorList>
            <person name="Coelho C."/>
            <person name="Bento M."/>
            <person name="Garcia E."/>
            <person name="Camelo A."/>
            <person name="Brandao I."/>
            <person name="Espirito Santo C."/>
            <person name="Trovao J."/>
            <person name="Verissimo A."/>
            <person name="Costa J."/>
            <person name="Tiago I."/>
        </authorList>
    </citation>
    <scope>NUCLEOTIDE SEQUENCE</scope>
    <source>
        <strain evidence="2">KWT182</strain>
    </source>
</reference>